<evidence type="ECO:0000313" key="3">
    <source>
        <dbReference type="EMBL" id="QAA94612.1"/>
    </source>
</evidence>
<dbReference type="InterPro" id="IPR002155">
    <property type="entry name" value="Thiolase"/>
</dbReference>
<keyword evidence="3" id="KW-0808">Transferase</keyword>
<gene>
    <name evidence="3" type="ORF">CKA81_12795</name>
</gene>
<dbReference type="RefSeq" id="WP_128355609.1">
    <property type="nucleotide sequence ID" value="NZ_CP022987.1"/>
</dbReference>
<dbReference type="Pfam" id="PF22691">
    <property type="entry name" value="Thiolase_C_1"/>
    <property type="match status" value="1"/>
</dbReference>
<accession>A0A410GE90</accession>
<dbReference type="PANTHER" id="PTHR42870:SF1">
    <property type="entry name" value="NON-SPECIFIC LIPID-TRANSFER PROTEIN-LIKE 2"/>
    <property type="match status" value="1"/>
</dbReference>
<dbReference type="Proteomes" id="UP000283474">
    <property type="component" value="Chromosome"/>
</dbReference>
<dbReference type="InterPro" id="IPR055140">
    <property type="entry name" value="Thiolase_C_2"/>
</dbReference>
<proteinExistence type="predicted"/>
<evidence type="ECO:0000259" key="2">
    <source>
        <dbReference type="Pfam" id="PF22691"/>
    </source>
</evidence>
<dbReference type="Gene3D" id="3.40.47.10">
    <property type="match status" value="1"/>
</dbReference>
<dbReference type="KEGG" id="pus:CKA81_12795"/>
<dbReference type="InterPro" id="IPR016039">
    <property type="entry name" value="Thiolase-like"/>
</dbReference>
<dbReference type="CDD" id="cd00829">
    <property type="entry name" value="SCP-x_thiolase"/>
    <property type="match status" value="1"/>
</dbReference>
<dbReference type="SUPFAM" id="SSF53901">
    <property type="entry name" value="Thiolase-like"/>
    <property type="match status" value="2"/>
</dbReference>
<keyword evidence="4" id="KW-1185">Reference proteome</keyword>
<dbReference type="AlphaFoldDB" id="A0A410GE90"/>
<dbReference type="InterPro" id="IPR020616">
    <property type="entry name" value="Thiolase_N"/>
</dbReference>
<dbReference type="EMBL" id="CP022987">
    <property type="protein sequence ID" value="QAA94612.1"/>
    <property type="molecule type" value="Genomic_DNA"/>
</dbReference>
<name>A0A410GE90_9BURK</name>
<reference evidence="3 4" key="1">
    <citation type="submission" date="2017-08" db="EMBL/GenBank/DDBJ databases">
        <authorList>
            <person name="Park S.-J."/>
            <person name="Kim H."/>
        </authorList>
    </citation>
    <scope>NUCLEOTIDE SEQUENCE [LARGE SCALE GENOMIC DNA]</scope>
    <source>
        <strain evidence="4">ye3</strain>
    </source>
</reference>
<dbReference type="OrthoDB" id="9785768at2"/>
<dbReference type="Pfam" id="PF00108">
    <property type="entry name" value="Thiolase_N"/>
    <property type="match status" value="1"/>
</dbReference>
<dbReference type="PIRSF" id="PIRSF000429">
    <property type="entry name" value="Ac-CoA_Ac_transf"/>
    <property type="match status" value="1"/>
</dbReference>
<dbReference type="PANTHER" id="PTHR42870">
    <property type="entry name" value="ACETYL-COA C-ACETYLTRANSFERASE"/>
    <property type="match status" value="1"/>
</dbReference>
<evidence type="ECO:0000313" key="4">
    <source>
        <dbReference type="Proteomes" id="UP000283474"/>
    </source>
</evidence>
<feature type="domain" description="Thiolase C-terminal" evidence="2">
    <location>
        <begin position="256"/>
        <end position="391"/>
    </location>
</feature>
<evidence type="ECO:0000259" key="1">
    <source>
        <dbReference type="Pfam" id="PF00108"/>
    </source>
</evidence>
<protein>
    <submittedName>
        <fullName evidence="3">Acetyl-CoA acetyltransferase</fullName>
    </submittedName>
</protein>
<organism evidence="3 4">
    <name type="scientific">Pollutimonas thiosulfatoxidans</name>
    <dbReference type="NCBI Taxonomy" id="2028345"/>
    <lineage>
        <taxon>Bacteria</taxon>
        <taxon>Pseudomonadati</taxon>
        <taxon>Pseudomonadota</taxon>
        <taxon>Betaproteobacteria</taxon>
        <taxon>Burkholderiales</taxon>
        <taxon>Alcaligenaceae</taxon>
        <taxon>Pollutimonas</taxon>
    </lineage>
</organism>
<sequence length="400" mass="43010">MRAQNVAIIGVGETPFKARFDEKTYPELAQDAVALALQDSGLEPDQIDAVVFSMAPTTFMGVGDADKWSVDYVWARGKPFMRVHTGGATGGSALQAAYSHVASGQYETVLVVGADRLTETPDAQFILNLIWDPFYEQDFALNTVTMTALATQRYMHKYGTTEEQYANVVVRARRNAMNNPSAHLKGLIDIDAVMASKRISWPYKLFDICPRSAGAAALVVTSERFAREHCTKPAFITGTSGVSNTVFMGDRMVPTADTDFADFSELSRAAAECYRQAGITDVATQVQAVEIYDPFSSFQFPQLESLGFCPRGTAQHLSDEGAFDMDGKVAVNPSGGTLCTNPIGVTGLVRAADAAKQIMGKAGDMQVANVNNVIATAIGGSTQFFTVTMLSDEPRAIVAA</sequence>
<feature type="domain" description="Thiolase N-terminal" evidence="1">
    <location>
        <begin position="6"/>
        <end position="183"/>
    </location>
</feature>
<dbReference type="GO" id="GO:0003988">
    <property type="term" value="F:acetyl-CoA C-acyltransferase activity"/>
    <property type="evidence" value="ECO:0007669"/>
    <property type="project" value="UniProtKB-ARBA"/>
</dbReference>